<evidence type="ECO:0000313" key="1">
    <source>
        <dbReference type="EMBL" id="ABQ79518.1"/>
    </source>
</evidence>
<sequence>MDPRYQEAKRQWDEFVQTETAAWPSDNPVIIVEYTVFGLGWEENGITGVRGKAVLEHLQEIETQLKTDEEIGEERHFTKGEGDYLLAVTYDDGEKDDYGRYIHSPYWDMSVIGFRTFDEVMARRVAGKEQN</sequence>
<dbReference type="AlphaFoldDB" id="A5W5V8"/>
<dbReference type="KEGG" id="ppf:Pput_3392"/>
<gene>
    <name evidence="1" type="ordered locus">Pput_3392</name>
</gene>
<organism evidence="1">
    <name type="scientific">Pseudomonas putida (strain ATCC 700007 / DSM 6899 / JCM 31910 / BCRC 17059 / LMG 24140 / F1)</name>
    <dbReference type="NCBI Taxonomy" id="351746"/>
    <lineage>
        <taxon>Bacteria</taxon>
        <taxon>Pseudomonadati</taxon>
        <taxon>Pseudomonadota</taxon>
        <taxon>Gammaproteobacteria</taxon>
        <taxon>Pseudomonadales</taxon>
        <taxon>Pseudomonadaceae</taxon>
        <taxon>Pseudomonas</taxon>
    </lineage>
</organism>
<reference evidence="1" key="1">
    <citation type="submission" date="2007-05" db="EMBL/GenBank/DDBJ databases">
        <title>Complete sequence of Pseudomonas putida F1.</title>
        <authorList>
            <consortium name="US DOE Joint Genome Institute"/>
            <person name="Copeland A."/>
            <person name="Lucas S."/>
            <person name="Lapidus A."/>
            <person name="Barry K."/>
            <person name="Detter J.C."/>
            <person name="Glavina del Rio T."/>
            <person name="Hammon N."/>
            <person name="Israni S."/>
            <person name="Dalin E."/>
            <person name="Tice H."/>
            <person name="Pitluck S."/>
            <person name="Chain P."/>
            <person name="Malfatti S."/>
            <person name="Shin M."/>
            <person name="Vergez L."/>
            <person name="Schmutz J."/>
            <person name="Larimer F."/>
            <person name="Land M."/>
            <person name="Hauser L."/>
            <person name="Kyrpides N."/>
            <person name="Lykidis A."/>
            <person name="Parales R."/>
            <person name="Richardson P."/>
        </authorList>
    </citation>
    <scope>NUCLEOTIDE SEQUENCE [LARGE SCALE GENOMIC DNA]</scope>
    <source>
        <strain evidence="1">F1</strain>
    </source>
</reference>
<accession>A5W5V8</accession>
<dbReference type="HOGENOM" id="CLU_1925775_0_0_6"/>
<name>A5W5V8_PSEP1</name>
<proteinExistence type="predicted"/>
<dbReference type="EMBL" id="CP000712">
    <property type="protein sequence ID" value="ABQ79518.1"/>
    <property type="molecule type" value="Genomic_DNA"/>
</dbReference>
<protein>
    <submittedName>
        <fullName evidence="1">Uncharacterized protein</fullName>
    </submittedName>
</protein>